<dbReference type="Pfam" id="PF01694">
    <property type="entry name" value="Rhomboid"/>
    <property type="match status" value="1"/>
</dbReference>
<dbReference type="Gene3D" id="1.20.1540.10">
    <property type="entry name" value="Rhomboid-like"/>
    <property type="match status" value="1"/>
</dbReference>
<evidence type="ECO:0000256" key="3">
    <source>
        <dbReference type="ARBA" id="ARBA00022989"/>
    </source>
</evidence>
<proteinExistence type="predicted"/>
<keyword evidence="7" id="KW-0645">Protease</keyword>
<keyword evidence="2 5" id="KW-0812">Transmembrane</keyword>
<feature type="transmembrane region" description="Helical" evidence="5">
    <location>
        <begin position="164"/>
        <end position="183"/>
    </location>
</feature>
<name>A0A7G7YMF6_9CORY</name>
<evidence type="ECO:0000256" key="1">
    <source>
        <dbReference type="ARBA" id="ARBA00004141"/>
    </source>
</evidence>
<dbReference type="EMBL" id="CP046883">
    <property type="protein sequence ID" value="QNH95676.1"/>
    <property type="molecule type" value="Genomic_DNA"/>
</dbReference>
<dbReference type="KEGG" id="cans:GP473_02360"/>
<evidence type="ECO:0000259" key="6">
    <source>
        <dbReference type="Pfam" id="PF01694"/>
    </source>
</evidence>
<protein>
    <submittedName>
        <fullName evidence="7">Rhomboid family intramembrane serine protease</fullName>
    </submittedName>
</protein>
<gene>
    <name evidence="7" type="ORF">GP473_02360</name>
</gene>
<evidence type="ECO:0000313" key="7">
    <source>
        <dbReference type="EMBL" id="QNH95676.1"/>
    </source>
</evidence>
<dbReference type="InterPro" id="IPR035952">
    <property type="entry name" value="Rhomboid-like_sf"/>
</dbReference>
<evidence type="ECO:0000256" key="4">
    <source>
        <dbReference type="ARBA" id="ARBA00023136"/>
    </source>
</evidence>
<feature type="transmembrane region" description="Helical" evidence="5">
    <location>
        <begin position="140"/>
        <end position="158"/>
    </location>
</feature>
<keyword evidence="7" id="KW-0378">Hydrolase</keyword>
<keyword evidence="8" id="KW-1185">Reference proteome</keyword>
<reference evidence="7 8" key="1">
    <citation type="submission" date="2019-12" db="EMBL/GenBank/DDBJ databases">
        <title>Corynebacterium sp. nov., isolated from feces of the Anser Albifrons in China.</title>
        <authorList>
            <person name="Liu Q."/>
        </authorList>
    </citation>
    <scope>NUCLEOTIDE SEQUENCE [LARGE SCALE GENOMIC DNA]</scope>
    <source>
        <strain evidence="7 8">23H37-10</strain>
    </source>
</reference>
<evidence type="ECO:0000256" key="5">
    <source>
        <dbReference type="SAM" id="Phobius"/>
    </source>
</evidence>
<dbReference type="Proteomes" id="UP000515275">
    <property type="component" value="Chromosome"/>
</dbReference>
<dbReference type="SUPFAM" id="SSF144091">
    <property type="entry name" value="Rhomboid-like"/>
    <property type="match status" value="1"/>
</dbReference>
<keyword evidence="3 5" id="KW-1133">Transmembrane helix</keyword>
<organism evidence="7 8">
    <name type="scientific">Corynebacterium anserum</name>
    <dbReference type="NCBI Taxonomy" id="2684406"/>
    <lineage>
        <taxon>Bacteria</taxon>
        <taxon>Bacillati</taxon>
        <taxon>Actinomycetota</taxon>
        <taxon>Actinomycetes</taxon>
        <taxon>Mycobacteriales</taxon>
        <taxon>Corynebacteriaceae</taxon>
        <taxon>Corynebacterium</taxon>
    </lineage>
</organism>
<feature type="transmembrane region" description="Helical" evidence="5">
    <location>
        <begin position="113"/>
        <end position="133"/>
    </location>
</feature>
<dbReference type="AlphaFoldDB" id="A0A7G7YMF6"/>
<keyword evidence="4 5" id="KW-0472">Membrane</keyword>
<dbReference type="InterPro" id="IPR022764">
    <property type="entry name" value="Peptidase_S54_rhomboid_dom"/>
</dbReference>
<feature type="domain" description="Peptidase S54 rhomboid" evidence="6">
    <location>
        <begin position="50"/>
        <end position="183"/>
    </location>
</feature>
<dbReference type="GO" id="GO:0016020">
    <property type="term" value="C:membrane"/>
    <property type="evidence" value="ECO:0007669"/>
    <property type="project" value="UniProtKB-SubCell"/>
</dbReference>
<sequence length="189" mass="20028">MVTRAGTRMMSALSTTVTFLVLIWAVQIVNALSGYRLTAFGIRPHDVEGIWGIMFAPFIHASFAHLIANTVVAAILLFIVALSGSGAVVVSTVMSMLVGGFGVWFFAQPYSVHVGSSILIYGWLAFLVTRGFFTGRIGQILVGIVVACVYGGMLWGVLPGQSGISWQGHLFGALGGLMAGWMSSGSRSH</sequence>
<feature type="transmembrane region" description="Helical" evidence="5">
    <location>
        <begin position="55"/>
        <end position="80"/>
    </location>
</feature>
<evidence type="ECO:0000256" key="2">
    <source>
        <dbReference type="ARBA" id="ARBA00022692"/>
    </source>
</evidence>
<evidence type="ECO:0000313" key="8">
    <source>
        <dbReference type="Proteomes" id="UP000515275"/>
    </source>
</evidence>
<accession>A0A7G7YMF6</accession>
<dbReference type="GO" id="GO:0006508">
    <property type="term" value="P:proteolysis"/>
    <property type="evidence" value="ECO:0007669"/>
    <property type="project" value="UniProtKB-KW"/>
</dbReference>
<comment type="subcellular location">
    <subcellularLocation>
        <location evidence="1">Membrane</location>
        <topology evidence="1">Multi-pass membrane protein</topology>
    </subcellularLocation>
</comment>
<dbReference type="GO" id="GO:0004252">
    <property type="term" value="F:serine-type endopeptidase activity"/>
    <property type="evidence" value="ECO:0007669"/>
    <property type="project" value="InterPro"/>
</dbReference>